<dbReference type="EMBL" id="RQYT01000052">
    <property type="protein sequence ID" value="RRD48142.1"/>
    <property type="molecule type" value="Genomic_DNA"/>
</dbReference>
<reference evidence="8 9" key="1">
    <citation type="submission" date="2018-11" db="EMBL/GenBank/DDBJ databases">
        <title>Genomes From Bacteria Associated with the Canine Oral Cavity: a Test Case for Automated Genome-Based Taxonomic Assignment.</title>
        <authorList>
            <person name="Coil D.A."/>
            <person name="Jospin G."/>
            <person name="Darling A.E."/>
            <person name="Wallis C."/>
            <person name="Davis I.J."/>
            <person name="Harris S."/>
            <person name="Eisen J.A."/>
            <person name="Holcombe L.J."/>
            <person name="O'Flynn C."/>
        </authorList>
    </citation>
    <scope>NUCLEOTIDE SEQUENCE [LARGE SCALE GENOMIC DNA]</scope>
    <source>
        <strain evidence="8 9">OH2822_COT-296</strain>
    </source>
</reference>
<evidence type="ECO:0000256" key="3">
    <source>
        <dbReference type="ARBA" id="ARBA00022801"/>
    </source>
</evidence>
<dbReference type="Gene3D" id="3.40.50.200">
    <property type="entry name" value="Peptidase S8/S53 domain"/>
    <property type="match status" value="1"/>
</dbReference>
<evidence type="ECO:0000313" key="9">
    <source>
        <dbReference type="Proteomes" id="UP000280935"/>
    </source>
</evidence>
<gene>
    <name evidence="8" type="ORF">EII35_14200</name>
</gene>
<comment type="caution">
    <text evidence="8">The sequence shown here is derived from an EMBL/GenBank/DDBJ whole genome shotgun (WGS) entry which is preliminary data.</text>
</comment>
<dbReference type="GO" id="GO:0006508">
    <property type="term" value="P:proteolysis"/>
    <property type="evidence" value="ECO:0007669"/>
    <property type="project" value="UniProtKB-KW"/>
</dbReference>
<dbReference type="InterPro" id="IPR050131">
    <property type="entry name" value="Peptidase_S8_subtilisin-like"/>
</dbReference>
<organism evidence="8 9">
    <name type="scientific">Arachnia propionica</name>
    <dbReference type="NCBI Taxonomy" id="1750"/>
    <lineage>
        <taxon>Bacteria</taxon>
        <taxon>Bacillati</taxon>
        <taxon>Actinomycetota</taxon>
        <taxon>Actinomycetes</taxon>
        <taxon>Propionibacteriales</taxon>
        <taxon>Propionibacteriaceae</taxon>
        <taxon>Arachnia</taxon>
    </lineage>
</organism>
<dbReference type="InterPro" id="IPR023827">
    <property type="entry name" value="Peptidase_S8_Asp-AS"/>
</dbReference>
<feature type="active site" description="Charge relay system" evidence="5">
    <location>
        <position position="117"/>
    </location>
</feature>
<dbReference type="PRINTS" id="PR00723">
    <property type="entry name" value="SUBTILISIN"/>
</dbReference>
<sequence length="452" mass="46488">MPDAATTHSTSRLVVVFDAAEPERLADVGPAVVESLGLTLEHWFPRLGVAIVTGETDTHTVRTRTADHDGVDVQVLPETIYRAIGFEDTDQATWGLQAIGAVNSPYTGKGIRIAVLDTGFNSSHPDFTGRHVTAKSFIDGEDPEDVHGHGTHCVGTAMGPRTWTEGRGYGVAPDAEIFVGKVLAKDGTGSDTSILAGIDWALSQGCQIISMSLGADVRTVHPPYVAAGRRALQQGALIIAAAGNNAARSVGDPGFVGAPANSPYVMAVGAVDKDLGIADFSAQALDVEGGEVNIAGPGVAIHSAWLAPAHYRSLNGTSMATPHVAGVAALVAEATGARGQDLWDRLIADAKDLGLPKEDVGAGLVVAPAAEEAQPPRSWVVTVADDHADRLDHVVGLLEAAGMTVTRTLPNLGMIHGCTPAATCDEGALAAIPGVASVDADLTHRATGGHQG</sequence>
<proteinExistence type="inferred from homology"/>
<keyword evidence="2 5" id="KW-0645">Protease</keyword>
<dbReference type="RefSeq" id="WP_125229120.1">
    <property type="nucleotide sequence ID" value="NZ_RQYT01000052.1"/>
</dbReference>
<feature type="active site" description="Charge relay system" evidence="5">
    <location>
        <position position="149"/>
    </location>
</feature>
<dbReference type="InterPro" id="IPR023828">
    <property type="entry name" value="Peptidase_S8_Ser-AS"/>
</dbReference>
<evidence type="ECO:0000256" key="2">
    <source>
        <dbReference type="ARBA" id="ARBA00022670"/>
    </source>
</evidence>
<protein>
    <submittedName>
        <fullName evidence="8">Peptidase S8</fullName>
    </submittedName>
</protein>
<dbReference type="InterPro" id="IPR015500">
    <property type="entry name" value="Peptidase_S8_subtilisin-rel"/>
</dbReference>
<dbReference type="PANTHER" id="PTHR43806">
    <property type="entry name" value="PEPTIDASE S8"/>
    <property type="match status" value="1"/>
</dbReference>
<keyword evidence="4 5" id="KW-0720">Serine protease</keyword>
<comment type="similarity">
    <text evidence="1 5 6">Belongs to the peptidase S8 family.</text>
</comment>
<evidence type="ECO:0000256" key="5">
    <source>
        <dbReference type="PROSITE-ProRule" id="PRU01240"/>
    </source>
</evidence>
<feature type="active site" description="Charge relay system" evidence="5">
    <location>
        <position position="318"/>
    </location>
</feature>
<dbReference type="PANTHER" id="PTHR43806:SF11">
    <property type="entry name" value="CEREVISIN-RELATED"/>
    <property type="match status" value="1"/>
</dbReference>
<dbReference type="PROSITE" id="PS00138">
    <property type="entry name" value="SUBTILASE_SER"/>
    <property type="match status" value="1"/>
</dbReference>
<evidence type="ECO:0000256" key="6">
    <source>
        <dbReference type="RuleBase" id="RU003355"/>
    </source>
</evidence>
<keyword evidence="3 5" id="KW-0378">Hydrolase</keyword>
<dbReference type="Pfam" id="PF00082">
    <property type="entry name" value="Peptidase_S8"/>
    <property type="match status" value="1"/>
</dbReference>
<dbReference type="SUPFAM" id="SSF52743">
    <property type="entry name" value="Subtilisin-like"/>
    <property type="match status" value="1"/>
</dbReference>
<evidence type="ECO:0000313" key="8">
    <source>
        <dbReference type="EMBL" id="RRD48142.1"/>
    </source>
</evidence>
<evidence type="ECO:0000256" key="4">
    <source>
        <dbReference type="ARBA" id="ARBA00022825"/>
    </source>
</evidence>
<dbReference type="OrthoDB" id="5165638at2"/>
<name>A0A3P1WNL0_9ACTN</name>
<dbReference type="GO" id="GO:0004252">
    <property type="term" value="F:serine-type endopeptidase activity"/>
    <property type="evidence" value="ECO:0007669"/>
    <property type="project" value="UniProtKB-UniRule"/>
</dbReference>
<accession>A0A3P1WNL0</accession>
<dbReference type="InterPro" id="IPR036852">
    <property type="entry name" value="Peptidase_S8/S53_dom_sf"/>
</dbReference>
<feature type="domain" description="Peptidase S8/S53" evidence="7">
    <location>
        <begin position="108"/>
        <end position="336"/>
    </location>
</feature>
<evidence type="ECO:0000256" key="1">
    <source>
        <dbReference type="ARBA" id="ARBA00011073"/>
    </source>
</evidence>
<evidence type="ECO:0000259" key="7">
    <source>
        <dbReference type="Pfam" id="PF00082"/>
    </source>
</evidence>
<dbReference type="AlphaFoldDB" id="A0A3P1WNL0"/>
<dbReference type="Proteomes" id="UP000280935">
    <property type="component" value="Unassembled WGS sequence"/>
</dbReference>
<dbReference type="PROSITE" id="PS51892">
    <property type="entry name" value="SUBTILASE"/>
    <property type="match status" value="1"/>
</dbReference>
<dbReference type="InterPro" id="IPR000209">
    <property type="entry name" value="Peptidase_S8/S53_dom"/>
</dbReference>
<dbReference type="PROSITE" id="PS00136">
    <property type="entry name" value="SUBTILASE_ASP"/>
    <property type="match status" value="1"/>
</dbReference>